<accession>A0AAV6PDB3</accession>
<gene>
    <name evidence="1" type="ORF">JOB18_048758</name>
</gene>
<dbReference type="EMBL" id="JAGKHQ010001487">
    <property type="protein sequence ID" value="KAG7455690.1"/>
    <property type="molecule type" value="Genomic_DNA"/>
</dbReference>
<proteinExistence type="predicted"/>
<comment type="caution">
    <text evidence="1">The sequence shown here is derived from an EMBL/GenBank/DDBJ whole genome shotgun (WGS) entry which is preliminary data.</text>
</comment>
<reference evidence="1 2" key="1">
    <citation type="journal article" date="2021" name="Sci. Rep.">
        <title>Chromosome anchoring in Senegalese sole (Solea senegalensis) reveals sex-associated markers and genome rearrangements in flatfish.</title>
        <authorList>
            <person name="Guerrero-Cozar I."/>
            <person name="Gomez-Garrido J."/>
            <person name="Berbel C."/>
            <person name="Martinez-Blanch J.F."/>
            <person name="Alioto T."/>
            <person name="Claros M.G."/>
            <person name="Gagnaire P.A."/>
            <person name="Manchado M."/>
        </authorList>
    </citation>
    <scope>NUCLEOTIDE SEQUENCE [LARGE SCALE GENOMIC DNA]</scope>
    <source>
        <strain evidence="1">Sse05_10M</strain>
    </source>
</reference>
<protein>
    <submittedName>
        <fullName evidence="1">Uncharacterized protein</fullName>
    </submittedName>
</protein>
<keyword evidence="2" id="KW-1185">Reference proteome</keyword>
<evidence type="ECO:0000313" key="1">
    <source>
        <dbReference type="EMBL" id="KAG7455690.1"/>
    </source>
</evidence>
<name>A0AAV6PDB3_SOLSE</name>
<sequence length="84" mass="9582">MEKLSLPFYAQQEQNQNISASPQSKYSRHRIVSTSTFIQTPTSHIQHTAMLPGVRVVSLLHDRSPRNLLVFDPCVSVQIFNVLF</sequence>
<dbReference type="AlphaFoldDB" id="A0AAV6PDB3"/>
<organism evidence="1 2">
    <name type="scientific">Solea senegalensis</name>
    <name type="common">Senegalese sole</name>
    <dbReference type="NCBI Taxonomy" id="28829"/>
    <lineage>
        <taxon>Eukaryota</taxon>
        <taxon>Metazoa</taxon>
        <taxon>Chordata</taxon>
        <taxon>Craniata</taxon>
        <taxon>Vertebrata</taxon>
        <taxon>Euteleostomi</taxon>
        <taxon>Actinopterygii</taxon>
        <taxon>Neopterygii</taxon>
        <taxon>Teleostei</taxon>
        <taxon>Neoteleostei</taxon>
        <taxon>Acanthomorphata</taxon>
        <taxon>Carangaria</taxon>
        <taxon>Pleuronectiformes</taxon>
        <taxon>Pleuronectoidei</taxon>
        <taxon>Soleidae</taxon>
        <taxon>Solea</taxon>
    </lineage>
</organism>
<dbReference type="Proteomes" id="UP000693946">
    <property type="component" value="Unassembled WGS sequence"/>
</dbReference>
<evidence type="ECO:0000313" key="2">
    <source>
        <dbReference type="Proteomes" id="UP000693946"/>
    </source>
</evidence>